<dbReference type="InterPro" id="IPR036093">
    <property type="entry name" value="NAC_dom_sf"/>
</dbReference>
<dbReference type="PANTHER" id="PTHR31719:SF193">
    <property type="entry name" value="NAC DOMAIN-CONTAINING PROTEIN"/>
    <property type="match status" value="1"/>
</dbReference>
<dbReference type="Gene3D" id="2.170.150.80">
    <property type="entry name" value="NAC domain"/>
    <property type="match status" value="1"/>
</dbReference>
<sequence length="366" mass="42470">MENNNNNHLPRQWPSLQRQHPLLQLPQPKSQQQPLHHDMPPGYRFRPNDEELILHYLRKRLENCPLLTNTIHEDNIYDHNPRDLTRKYPLDGFHNTNRWYFFTLLKNRYPKGTRPSRSCATGGFWKPTGKDKEICYQKKIIGYKKSLDFLEGCKPGEKTGWKMHEYRIGANGSKLGTVLCKLYLNKKKHHEQELDDEEEMAYENLDQDTILNAAPILQNQENTDLVRNILSSASSTNNPCMQSFATQNSSSNSGDDASSSQVLHNMMPNSQFYHPSQNFQGYNNYYHGGFENTSQNSYVQFDHSSQYSQGCNNNSHGVTRTSSNLKIQENPNFYLDDPAHLSNLASEYYWPTGFMTPYRDDFPKAS</sequence>
<keyword evidence="2" id="KW-0238">DNA-binding</keyword>
<keyword evidence="4" id="KW-0539">Nucleus</keyword>
<evidence type="ECO:0000259" key="6">
    <source>
        <dbReference type="PROSITE" id="PS51005"/>
    </source>
</evidence>
<evidence type="ECO:0000256" key="4">
    <source>
        <dbReference type="ARBA" id="ARBA00023242"/>
    </source>
</evidence>
<dbReference type="GO" id="GO:0003677">
    <property type="term" value="F:DNA binding"/>
    <property type="evidence" value="ECO:0007669"/>
    <property type="project" value="UniProtKB-KW"/>
</dbReference>
<gene>
    <name evidence="7" type="ORF">ACH5RR_002784</name>
</gene>
<evidence type="ECO:0000256" key="3">
    <source>
        <dbReference type="ARBA" id="ARBA00023163"/>
    </source>
</evidence>
<feature type="domain" description="NAC" evidence="6">
    <location>
        <begin position="39"/>
        <end position="185"/>
    </location>
</feature>
<comment type="caution">
    <text evidence="7">The sequence shown here is derived from an EMBL/GenBank/DDBJ whole genome shotgun (WGS) entry which is preliminary data.</text>
</comment>
<evidence type="ECO:0000256" key="1">
    <source>
        <dbReference type="ARBA" id="ARBA00023015"/>
    </source>
</evidence>
<dbReference type="AlphaFoldDB" id="A0ABD3ASY8"/>
<evidence type="ECO:0000256" key="2">
    <source>
        <dbReference type="ARBA" id="ARBA00023125"/>
    </source>
</evidence>
<accession>A0ABD3ASY8</accession>
<reference evidence="7 8" key="1">
    <citation type="submission" date="2024-11" db="EMBL/GenBank/DDBJ databases">
        <title>A near-complete genome assembly of Cinchona calisaya.</title>
        <authorList>
            <person name="Lian D.C."/>
            <person name="Zhao X.W."/>
            <person name="Wei L."/>
        </authorList>
    </citation>
    <scope>NUCLEOTIDE SEQUENCE [LARGE SCALE GENOMIC DNA]</scope>
    <source>
        <tissue evidence="7">Nenye</tissue>
    </source>
</reference>
<keyword evidence="1" id="KW-0805">Transcription regulation</keyword>
<organism evidence="7 8">
    <name type="scientific">Cinchona calisaya</name>
    <dbReference type="NCBI Taxonomy" id="153742"/>
    <lineage>
        <taxon>Eukaryota</taxon>
        <taxon>Viridiplantae</taxon>
        <taxon>Streptophyta</taxon>
        <taxon>Embryophyta</taxon>
        <taxon>Tracheophyta</taxon>
        <taxon>Spermatophyta</taxon>
        <taxon>Magnoliopsida</taxon>
        <taxon>eudicotyledons</taxon>
        <taxon>Gunneridae</taxon>
        <taxon>Pentapetalae</taxon>
        <taxon>asterids</taxon>
        <taxon>lamiids</taxon>
        <taxon>Gentianales</taxon>
        <taxon>Rubiaceae</taxon>
        <taxon>Cinchonoideae</taxon>
        <taxon>Cinchoneae</taxon>
        <taxon>Cinchona</taxon>
    </lineage>
</organism>
<feature type="compositionally biased region" description="Low complexity" evidence="5">
    <location>
        <begin position="248"/>
        <end position="260"/>
    </location>
</feature>
<keyword evidence="3" id="KW-0804">Transcription</keyword>
<evidence type="ECO:0000313" key="7">
    <source>
        <dbReference type="EMBL" id="KAL3534323.1"/>
    </source>
</evidence>
<dbReference type="InterPro" id="IPR003441">
    <property type="entry name" value="NAC-dom"/>
</dbReference>
<protein>
    <recommendedName>
        <fullName evidence="6">NAC domain-containing protein</fullName>
    </recommendedName>
</protein>
<keyword evidence="8" id="KW-1185">Reference proteome</keyword>
<proteinExistence type="predicted"/>
<evidence type="ECO:0000256" key="5">
    <source>
        <dbReference type="SAM" id="MobiDB-lite"/>
    </source>
</evidence>
<feature type="region of interest" description="Disordered" evidence="5">
    <location>
        <begin position="240"/>
        <end position="262"/>
    </location>
</feature>
<dbReference type="EMBL" id="JBJUIK010000002">
    <property type="protein sequence ID" value="KAL3534323.1"/>
    <property type="molecule type" value="Genomic_DNA"/>
</dbReference>
<dbReference type="PROSITE" id="PS51005">
    <property type="entry name" value="NAC"/>
    <property type="match status" value="1"/>
</dbReference>
<dbReference type="SUPFAM" id="SSF101941">
    <property type="entry name" value="NAC domain"/>
    <property type="match status" value="1"/>
</dbReference>
<evidence type="ECO:0000313" key="8">
    <source>
        <dbReference type="Proteomes" id="UP001630127"/>
    </source>
</evidence>
<dbReference type="Pfam" id="PF02365">
    <property type="entry name" value="NAM"/>
    <property type="match status" value="1"/>
</dbReference>
<dbReference type="Proteomes" id="UP001630127">
    <property type="component" value="Unassembled WGS sequence"/>
</dbReference>
<name>A0ABD3ASY8_9GENT</name>
<dbReference type="PANTHER" id="PTHR31719">
    <property type="entry name" value="NAC TRANSCRIPTION FACTOR 56"/>
    <property type="match status" value="1"/>
</dbReference>